<dbReference type="EMBL" id="CP038489">
    <property type="protein sequence ID" value="QFZ29846.1"/>
    <property type="molecule type" value="Genomic_DNA"/>
</dbReference>
<evidence type="ECO:0000313" key="1">
    <source>
        <dbReference type="EMBL" id="QFZ29846.1"/>
    </source>
</evidence>
<accession>A0ACD0WR19</accession>
<keyword evidence="1" id="KW-0418">Kinase</keyword>
<keyword evidence="1" id="KW-0808">Transferase</keyword>
<reference evidence="2" key="1">
    <citation type="journal article" date="2019" name="MBio">
        <title>Comparative genomics for the elucidation of multidrug resistance (MDR) in Candida lusitaniae.</title>
        <authorList>
            <person name="Kannan A."/>
            <person name="Asner S.A."/>
            <person name="Trachsel E."/>
            <person name="Kelly S."/>
            <person name="Parker J."/>
            <person name="Sanglard D."/>
        </authorList>
    </citation>
    <scope>NUCLEOTIDE SEQUENCE [LARGE SCALE GENOMIC DNA]</scope>
    <source>
        <strain evidence="2">P1</strain>
    </source>
</reference>
<dbReference type="Proteomes" id="UP000326582">
    <property type="component" value="Chromosome 6"/>
</dbReference>
<keyword evidence="2" id="KW-1185">Reference proteome</keyword>
<protein>
    <submittedName>
        <fullName evidence="1">Calcium calmodulin-dependent kinase II</fullName>
    </submittedName>
</protein>
<proteinExistence type="predicted"/>
<organism evidence="1 2">
    <name type="scientific">Clavispora lusitaniae</name>
    <name type="common">Candida lusitaniae</name>
    <dbReference type="NCBI Taxonomy" id="36911"/>
    <lineage>
        <taxon>Eukaryota</taxon>
        <taxon>Fungi</taxon>
        <taxon>Dikarya</taxon>
        <taxon>Ascomycota</taxon>
        <taxon>Saccharomycotina</taxon>
        <taxon>Pichiomycetes</taxon>
        <taxon>Metschnikowiaceae</taxon>
        <taxon>Clavispora</taxon>
    </lineage>
</organism>
<evidence type="ECO:0000313" key="2">
    <source>
        <dbReference type="Proteomes" id="UP000326582"/>
    </source>
</evidence>
<gene>
    <name evidence="1" type="ORF">EJF14_60360</name>
</gene>
<sequence length="495" mass="55184">MTPDYGLSAGHVFASMIQHQRGCTNISLYPGASFTFLPQLTGTMETESGSSIKKILHRLSGQPASYNLKANYTFGRTLGAGSFGIVRYARNNVTGEDVAVKIILKKALKGNEEFVIEELKLLQELHHPHIVGFRQWFESRDKFYIVTQLATGGELFDRIVQKGRFTEHDASLVILQILEAIVYLHSKDIVHRDIKPENVLYLSPAEDSNVVLADFGIAKKLEGPDEKLLTSAGSFGYAAPEVIMATGHGKPCDIWSLGVVTYTILCGYSPFRSENVQDFIAEVRHNNAVIFHADYWRDVSKDARRFIIKALQFNPEKRATAQELLDDVWLVSVAHEHGKADLLPQLKENFSGKAKFRQAIEMVKLANKINKLKSIQTDDDDDPSEINLFGDEGLIPSSHLALSPEEMGPNTETENKYNVAKNSLSSWKKVDKSLDEICANDGSMSSLYPSKKKETVASAFHQLVHTAKQNRERVQTFDDGSSSSASEETKKETDQ</sequence>
<name>A0ACD0WR19_CLALS</name>